<feature type="region of interest" description="Disordered" evidence="1">
    <location>
        <begin position="172"/>
        <end position="191"/>
    </location>
</feature>
<gene>
    <name evidence="2" type="ORF">Tci_002580</name>
</gene>
<feature type="region of interest" description="Disordered" evidence="1">
    <location>
        <begin position="1"/>
        <end position="84"/>
    </location>
</feature>
<dbReference type="AlphaFoldDB" id="A0A6L2J1C3"/>
<organism evidence="2">
    <name type="scientific">Tanacetum cinerariifolium</name>
    <name type="common">Dalmatian daisy</name>
    <name type="synonym">Chrysanthemum cinerariifolium</name>
    <dbReference type="NCBI Taxonomy" id="118510"/>
    <lineage>
        <taxon>Eukaryota</taxon>
        <taxon>Viridiplantae</taxon>
        <taxon>Streptophyta</taxon>
        <taxon>Embryophyta</taxon>
        <taxon>Tracheophyta</taxon>
        <taxon>Spermatophyta</taxon>
        <taxon>Magnoliopsida</taxon>
        <taxon>eudicotyledons</taxon>
        <taxon>Gunneridae</taxon>
        <taxon>Pentapetalae</taxon>
        <taxon>asterids</taxon>
        <taxon>campanulids</taxon>
        <taxon>Asterales</taxon>
        <taxon>Asteraceae</taxon>
        <taxon>Asteroideae</taxon>
        <taxon>Anthemideae</taxon>
        <taxon>Anthemidinae</taxon>
        <taxon>Tanacetum</taxon>
    </lineage>
</organism>
<evidence type="ECO:0000313" key="2">
    <source>
        <dbReference type="EMBL" id="GEU30602.1"/>
    </source>
</evidence>
<feature type="compositionally biased region" description="Acidic residues" evidence="1">
    <location>
        <begin position="42"/>
        <end position="52"/>
    </location>
</feature>
<accession>A0A6L2J1C3</accession>
<feature type="compositionally biased region" description="Low complexity" evidence="1">
    <location>
        <begin position="23"/>
        <end position="33"/>
    </location>
</feature>
<comment type="caution">
    <text evidence="2">The sequence shown here is derived from an EMBL/GenBank/DDBJ whole genome shotgun (WGS) entry which is preliminary data.</text>
</comment>
<sequence>MANLPPPEHAADFPDDEPVNSKPAPIIPHHAPAQPEGYVSEDNMEDDEEEDPNKEPKKEPIEQDDDEKVEEDGEDDDDDGVNDNEDEAEVINAYEEFGHKFHVRESSSVGTLLAGNGKVNPLGPTGCNLKSIHRVVTRLDKQMFDRIMPPKGMLKVVIQKLVVDKVAEALEADRAARNNPNAAGGSGGNGG</sequence>
<name>A0A6L2J1C3_TANCI</name>
<evidence type="ECO:0000256" key="1">
    <source>
        <dbReference type="SAM" id="MobiDB-lite"/>
    </source>
</evidence>
<reference evidence="2" key="1">
    <citation type="journal article" date="2019" name="Sci. Rep.">
        <title>Draft genome of Tanacetum cinerariifolium, the natural source of mosquito coil.</title>
        <authorList>
            <person name="Yamashiro T."/>
            <person name="Shiraishi A."/>
            <person name="Satake H."/>
            <person name="Nakayama K."/>
        </authorList>
    </citation>
    <scope>NUCLEOTIDE SEQUENCE</scope>
</reference>
<proteinExistence type="predicted"/>
<feature type="compositionally biased region" description="Acidic residues" evidence="1">
    <location>
        <begin position="62"/>
        <end position="84"/>
    </location>
</feature>
<dbReference type="EMBL" id="BKCJ010000171">
    <property type="protein sequence ID" value="GEU30602.1"/>
    <property type="molecule type" value="Genomic_DNA"/>
</dbReference>
<protein>
    <submittedName>
        <fullName evidence="2">Uncharacterized protein</fullName>
    </submittedName>
</protein>